<name>A0A8X6M3E2_TRICU</name>
<protein>
    <recommendedName>
        <fullName evidence="1">IRF tryptophan pentad repeat domain-containing protein</fullName>
    </recommendedName>
</protein>
<feature type="domain" description="IRF tryptophan pentad repeat" evidence="1">
    <location>
        <begin position="12"/>
        <end position="108"/>
    </location>
</feature>
<evidence type="ECO:0000313" key="2">
    <source>
        <dbReference type="EMBL" id="GFR31765.1"/>
    </source>
</evidence>
<dbReference type="InterPro" id="IPR036390">
    <property type="entry name" value="WH_DNA-bd_sf"/>
</dbReference>
<dbReference type="EMBL" id="BMAO01039487">
    <property type="protein sequence ID" value="GFR31765.1"/>
    <property type="molecule type" value="Genomic_DNA"/>
</dbReference>
<reference evidence="2" key="1">
    <citation type="submission" date="2020-07" db="EMBL/GenBank/DDBJ databases">
        <title>Multicomponent nature underlies the extraordinary mechanical properties of spider dragline silk.</title>
        <authorList>
            <person name="Kono N."/>
            <person name="Nakamura H."/>
            <person name="Mori M."/>
            <person name="Yoshida Y."/>
            <person name="Ohtoshi R."/>
            <person name="Malay A.D."/>
            <person name="Moran D.A.P."/>
            <person name="Tomita M."/>
            <person name="Numata K."/>
            <person name="Arakawa K."/>
        </authorList>
    </citation>
    <scope>NUCLEOTIDE SEQUENCE</scope>
</reference>
<accession>A0A8X6M3E2</accession>
<dbReference type="Gene3D" id="1.10.10.10">
    <property type="entry name" value="Winged helix-like DNA-binding domain superfamily/Winged helix DNA-binding domain"/>
    <property type="match status" value="1"/>
</dbReference>
<dbReference type="OrthoDB" id="6448432at2759"/>
<evidence type="ECO:0000313" key="3">
    <source>
        <dbReference type="Proteomes" id="UP000887116"/>
    </source>
</evidence>
<dbReference type="PROSITE" id="PS51507">
    <property type="entry name" value="IRF_2"/>
    <property type="match status" value="1"/>
</dbReference>
<dbReference type="SUPFAM" id="SSF46785">
    <property type="entry name" value="Winged helix' DNA-binding domain"/>
    <property type="match status" value="1"/>
</dbReference>
<sequence>MQYIDADMPSKGSPLANFLWNALMDNKYPDILFWMNKTEGVFCLRCICKYSKKWSQNEAKIFEDYHKLKPRNSEDKRQRLLLALKSSPCIETLKSLSSKEKKFYKFVNKIANSSIVSDSEMISCESEMVEISALSPLSSSVDVLCNELKHEVVETCFTNAEMNVSFRELKTEVIDITAEIPRSSDAVTTNLEESVDCAVSENEWMEDKNLETLLSEIQWDDVSSILSIGNEDFTVPDVGLDTSEYLNDRASQSIFSGYYDGNNSSSSSYPDFSDLSKDQNCPDDYDPVMDLFQSVKDSKTFDQLKNLKEKINLFSECSRLEVKDICSVDSNVVVKLFEKDDEVSKDMDHNYYMMSLRTSKS</sequence>
<dbReference type="Proteomes" id="UP000887116">
    <property type="component" value="Unassembled WGS sequence"/>
</dbReference>
<dbReference type="InterPro" id="IPR036388">
    <property type="entry name" value="WH-like_DNA-bd_sf"/>
</dbReference>
<proteinExistence type="predicted"/>
<dbReference type="InterPro" id="IPR001346">
    <property type="entry name" value="Interferon_reg_fact_DNA-bd_dom"/>
</dbReference>
<keyword evidence="3" id="KW-1185">Reference proteome</keyword>
<comment type="caution">
    <text evidence="2">The sequence shown here is derived from an EMBL/GenBank/DDBJ whole genome shotgun (WGS) entry which is preliminary data.</text>
</comment>
<gene>
    <name evidence="2" type="primary">NCL1_48653</name>
    <name evidence="2" type="ORF">TNCT_291521</name>
</gene>
<evidence type="ECO:0000259" key="1">
    <source>
        <dbReference type="PROSITE" id="PS51507"/>
    </source>
</evidence>
<dbReference type="AlphaFoldDB" id="A0A8X6M3E2"/>
<dbReference type="GO" id="GO:0000976">
    <property type="term" value="F:transcription cis-regulatory region binding"/>
    <property type="evidence" value="ECO:0007669"/>
    <property type="project" value="InterPro"/>
</dbReference>
<organism evidence="2 3">
    <name type="scientific">Trichonephila clavata</name>
    <name type="common">Joro spider</name>
    <name type="synonym">Nephila clavata</name>
    <dbReference type="NCBI Taxonomy" id="2740835"/>
    <lineage>
        <taxon>Eukaryota</taxon>
        <taxon>Metazoa</taxon>
        <taxon>Ecdysozoa</taxon>
        <taxon>Arthropoda</taxon>
        <taxon>Chelicerata</taxon>
        <taxon>Arachnida</taxon>
        <taxon>Araneae</taxon>
        <taxon>Araneomorphae</taxon>
        <taxon>Entelegynae</taxon>
        <taxon>Araneoidea</taxon>
        <taxon>Nephilidae</taxon>
        <taxon>Trichonephila</taxon>
    </lineage>
</organism>